<evidence type="ECO:0000313" key="2">
    <source>
        <dbReference type="EMBL" id="EET90313.1"/>
    </source>
</evidence>
<keyword evidence="1" id="KW-1133">Transmembrane helix</keyword>
<proteinExistence type="predicted"/>
<sequence>MDEEGIVYLLFSLVIILIGFNISPMFGGGIYSAIALMLLAVTAVVIVAMNWADFVIVPAVTSLMGISFQPAKGYKINKNQSAVIKNVNGLYYSTAYITANLFGYTFRTEDVQDDEYKLIQAPETWERIVMNLNFPFKYHILSTGLDVQVVRDELEGKRSYQEFQLSRALQGNSNEVVLTDIRRKMSSIQAKIDRISQGERPIGAVMYIETTAIGVSEKASIDALEAQVKQLQVSFSALDIELRRVVGREVYTLFKFNYALPTTFAELAMNFDQQS</sequence>
<keyword evidence="1" id="KW-0812">Transmembrane</keyword>
<evidence type="ECO:0000313" key="3">
    <source>
        <dbReference type="Proteomes" id="UP000332487"/>
    </source>
</evidence>
<feature type="transmembrane region" description="Helical" evidence="1">
    <location>
        <begin position="6"/>
        <end position="23"/>
    </location>
</feature>
<keyword evidence="3" id="KW-1185">Reference proteome</keyword>
<evidence type="ECO:0000256" key="1">
    <source>
        <dbReference type="SAM" id="Phobius"/>
    </source>
</evidence>
<dbReference type="Proteomes" id="UP000332487">
    <property type="component" value="Unassembled WGS sequence"/>
</dbReference>
<keyword evidence="1" id="KW-0472">Membrane</keyword>
<reference evidence="2 3" key="1">
    <citation type="journal article" date="2009" name="Genome Biol.">
        <title>Community-wide analysis of microbial genome sequence signatures.</title>
        <authorList>
            <person name="Dick G.J."/>
            <person name="Andersson A.F."/>
            <person name="Baker B.J."/>
            <person name="Simmons S.L."/>
            <person name="Thomas B.C."/>
            <person name="Yelton A.P."/>
            <person name="Banfield J.F."/>
        </authorList>
    </citation>
    <scope>NUCLEOTIDE SEQUENCE [LARGE SCALE GENOMIC DNA]</scope>
    <source>
        <strain evidence="2">ARMAN-2</strain>
    </source>
</reference>
<feature type="transmembrane region" description="Helical" evidence="1">
    <location>
        <begin position="30"/>
        <end position="52"/>
    </location>
</feature>
<gene>
    <name evidence="2" type="ORF">UNLARM2_0168</name>
</gene>
<reference evidence="2 3" key="2">
    <citation type="journal article" date="2010" name="Proc. Natl. Acad. Sci. U.S.A.">
        <title>Enigmatic, ultrasmall, uncultivated Archaea.</title>
        <authorList>
            <person name="Baker B.J."/>
            <person name="Comolli L.R."/>
            <person name="Dick G.J."/>
            <person name="Hauser L.J."/>
            <person name="Hyatt D."/>
            <person name="Dill B.D."/>
            <person name="Land M.L."/>
            <person name="Verberkmoes N.C."/>
            <person name="Hettich R.L."/>
            <person name="Banfield J.F."/>
        </authorList>
    </citation>
    <scope>NUCLEOTIDE SEQUENCE [LARGE SCALE GENOMIC DNA]</scope>
    <source>
        <strain evidence="2">ARMAN-2</strain>
    </source>
</reference>
<dbReference type="EMBL" id="GG697238">
    <property type="protein sequence ID" value="EET90313.1"/>
    <property type="molecule type" value="Genomic_DNA"/>
</dbReference>
<protein>
    <submittedName>
        <fullName evidence="2">Uncharacterized protein</fullName>
    </submittedName>
</protein>
<accession>C7DGG6</accession>
<name>C7DGG6_MICA2</name>
<organism evidence="2 3">
    <name type="scientific">Candidatus Micrarchaeum acidiphilum ARMAN-2</name>
    <dbReference type="NCBI Taxonomy" id="425595"/>
    <lineage>
        <taxon>Archaea</taxon>
        <taxon>Candidatus Micrarchaeota</taxon>
        <taxon>Candidatus Micrarchaeia</taxon>
        <taxon>Candidatus Micrarchaeales</taxon>
        <taxon>Candidatus Micrarchaeaceae</taxon>
        <taxon>Candidatus Micrarchaeum</taxon>
    </lineage>
</organism>
<dbReference type="AlphaFoldDB" id="C7DGG6"/>